<dbReference type="Proteomes" id="UP000886757">
    <property type="component" value="Unassembled WGS sequence"/>
</dbReference>
<evidence type="ECO:0000313" key="3">
    <source>
        <dbReference type="EMBL" id="HIR12733.1"/>
    </source>
</evidence>
<organism evidence="3 4">
    <name type="scientific">Candidatus Choladousia intestinavium</name>
    <dbReference type="NCBI Taxonomy" id="2840727"/>
    <lineage>
        <taxon>Bacteria</taxon>
        <taxon>Bacillati</taxon>
        <taxon>Bacillota</taxon>
        <taxon>Clostridia</taxon>
        <taxon>Lachnospirales</taxon>
        <taxon>Lachnospiraceae</taxon>
        <taxon>Lachnospiraceae incertae sedis</taxon>
        <taxon>Candidatus Choladousia</taxon>
    </lineage>
</organism>
<reference evidence="3" key="1">
    <citation type="submission" date="2020-10" db="EMBL/GenBank/DDBJ databases">
        <authorList>
            <person name="Gilroy R."/>
        </authorList>
    </citation>
    <scope>NUCLEOTIDE SEQUENCE</scope>
    <source>
        <strain evidence="3">ChiSjej4B22-8148</strain>
    </source>
</reference>
<feature type="domain" description="RND related barrel-sandwich hybrid" evidence="2">
    <location>
        <begin position="79"/>
        <end position="235"/>
    </location>
</feature>
<name>A0A9D1D9K5_9FIRM</name>
<sequence length="463" mass="52162">MRRRRIIAVIKKRTKNQKVTKYRRYSFFNVGTLLFGTVFIYMIVCVILYLTDTHITSYEVVTGTLSGNYRYDALALRTETVVNASQSGSVQYYAREGSKASAGSTVCSIDDSGAAQAVSYDNFSLDSEDEQRLQDIISSFTINFSDENFQKTYDLKSSVEGTLSEIAASLSGDSASILNQCNAPESGFVLYSVDGLESLTEEEIHSDLFDLNSYESQNLRSNSQVSTGDPIYKLVTKEEWFLYFPLDQTLATELSDTSTIRFRFLKDNQTFSSSFELVENNGEYFGKITMDSSLVRYAADRYLEIELILNRRSGLKIPTSAIVSKEFYQIPEEYVIVNEGTTSEITLHVEHFSADGSSSSEYMTANVYSYEDGIYLVNKSLLSDGDNILMEGSERSYQIQDENLVTLHGVYNINKGYAVFREVTVIDENEEYCIVESNNPYGLAAHDYIVLNASEVDVDEIVY</sequence>
<accession>A0A9D1D9K5</accession>
<feature type="transmembrane region" description="Helical" evidence="1">
    <location>
        <begin position="27"/>
        <end position="50"/>
    </location>
</feature>
<comment type="caution">
    <text evidence="3">The sequence shown here is derived from an EMBL/GenBank/DDBJ whole genome shotgun (WGS) entry which is preliminary data.</text>
</comment>
<keyword evidence="1" id="KW-1133">Transmembrane helix</keyword>
<dbReference type="AlphaFoldDB" id="A0A9D1D9K5"/>
<dbReference type="EMBL" id="DVGK01000031">
    <property type="protein sequence ID" value="HIR12733.1"/>
    <property type="molecule type" value="Genomic_DNA"/>
</dbReference>
<keyword evidence="1" id="KW-0812">Transmembrane</keyword>
<gene>
    <name evidence="3" type="ORF">IAB31_02275</name>
</gene>
<evidence type="ECO:0000313" key="4">
    <source>
        <dbReference type="Proteomes" id="UP000886757"/>
    </source>
</evidence>
<dbReference type="InterPro" id="IPR058709">
    <property type="entry name" value="BSH_RND-rel"/>
</dbReference>
<keyword evidence="1" id="KW-0472">Membrane</keyword>
<proteinExistence type="predicted"/>
<evidence type="ECO:0000256" key="1">
    <source>
        <dbReference type="SAM" id="Phobius"/>
    </source>
</evidence>
<protein>
    <recommendedName>
        <fullName evidence="2">RND related barrel-sandwich hybrid domain-containing protein</fullName>
    </recommendedName>
</protein>
<dbReference type="Pfam" id="PF26018">
    <property type="entry name" value="BSH_RND_rel"/>
    <property type="match status" value="1"/>
</dbReference>
<reference evidence="3" key="2">
    <citation type="journal article" date="2021" name="PeerJ">
        <title>Extensive microbial diversity within the chicken gut microbiome revealed by metagenomics and culture.</title>
        <authorList>
            <person name="Gilroy R."/>
            <person name="Ravi A."/>
            <person name="Getino M."/>
            <person name="Pursley I."/>
            <person name="Horton D.L."/>
            <person name="Alikhan N.F."/>
            <person name="Baker D."/>
            <person name="Gharbi K."/>
            <person name="Hall N."/>
            <person name="Watson M."/>
            <person name="Adriaenssens E.M."/>
            <person name="Foster-Nyarko E."/>
            <person name="Jarju S."/>
            <person name="Secka A."/>
            <person name="Antonio M."/>
            <person name="Oren A."/>
            <person name="Chaudhuri R.R."/>
            <person name="La Ragione R."/>
            <person name="Hildebrand F."/>
            <person name="Pallen M.J."/>
        </authorList>
    </citation>
    <scope>NUCLEOTIDE SEQUENCE</scope>
    <source>
        <strain evidence="3">ChiSjej4B22-8148</strain>
    </source>
</reference>
<evidence type="ECO:0000259" key="2">
    <source>
        <dbReference type="Pfam" id="PF26018"/>
    </source>
</evidence>